<sequence length="299" mass="33911">MARAEAHKFKGKEEHLIFVKNVPAYMAHRSIPDLYKQYEPVRFKNVYPHSDITTVVIGFRTHDEAVYAQQQTDGVRLESVVLRVEKYNKHRSVRYLQEVRTKGQPLGPTYDDFEEEEEEDQEPEPEYVLPFGPTTEETAGVQKTWARIAGNDRATNGMMPLPPPATAFRVRHPTSVNSTAKSTPTFAVAVPYIAALHKTDEAASEVTTIDSVPVQSPGTQFVGVASSKGVVEEKKKTKTRPDATKVAMPIRTSIFTDWEPINSTQRFAQLHCRDCSFCKMRERCKVEKKDQYSHPEKLL</sequence>
<dbReference type="VEuPathDB" id="FungiDB:JI435_131960"/>
<dbReference type="SUPFAM" id="SSF54928">
    <property type="entry name" value="RNA-binding domain, RBD"/>
    <property type="match status" value="1"/>
</dbReference>
<dbReference type="OMA" id="IKVEMYE"/>
<evidence type="ECO:0000313" key="3">
    <source>
        <dbReference type="Proteomes" id="UP000663193"/>
    </source>
</evidence>
<proteinExistence type="predicted"/>
<evidence type="ECO:0000313" key="2">
    <source>
        <dbReference type="EMBL" id="QRD07410.1"/>
    </source>
</evidence>
<organism evidence="2 3">
    <name type="scientific">Phaeosphaeria nodorum (strain SN15 / ATCC MYA-4574 / FGSC 10173)</name>
    <name type="common">Glume blotch fungus</name>
    <name type="synonym">Parastagonospora nodorum</name>
    <dbReference type="NCBI Taxonomy" id="321614"/>
    <lineage>
        <taxon>Eukaryota</taxon>
        <taxon>Fungi</taxon>
        <taxon>Dikarya</taxon>
        <taxon>Ascomycota</taxon>
        <taxon>Pezizomycotina</taxon>
        <taxon>Dothideomycetes</taxon>
        <taxon>Pleosporomycetidae</taxon>
        <taxon>Pleosporales</taxon>
        <taxon>Pleosporineae</taxon>
        <taxon>Phaeosphaeriaceae</taxon>
        <taxon>Parastagonospora</taxon>
    </lineage>
</organism>
<protein>
    <recommendedName>
        <fullName evidence="4">RRM domain-containing protein</fullName>
    </recommendedName>
</protein>
<feature type="compositionally biased region" description="Acidic residues" evidence="1">
    <location>
        <begin position="111"/>
        <end position="125"/>
    </location>
</feature>
<feature type="region of interest" description="Disordered" evidence="1">
    <location>
        <begin position="103"/>
        <end position="134"/>
    </location>
</feature>
<dbReference type="AlphaFoldDB" id="A0A7U2NR33"/>
<dbReference type="OrthoDB" id="3669211at2759"/>
<evidence type="ECO:0008006" key="4">
    <source>
        <dbReference type="Google" id="ProtNLM"/>
    </source>
</evidence>
<reference evidence="3" key="1">
    <citation type="journal article" date="2021" name="BMC Genomics">
        <title>Chromosome-level genome assembly and manually-curated proteome of model necrotroph Parastagonospora nodorum Sn15 reveals a genome-wide trove of candidate effector homologs, and redundancy of virulence-related functions within an accessory chromosome.</title>
        <authorList>
            <person name="Bertazzoni S."/>
            <person name="Jones D.A.B."/>
            <person name="Phan H.T."/>
            <person name="Tan K.-C."/>
            <person name="Hane J.K."/>
        </authorList>
    </citation>
    <scope>NUCLEOTIDE SEQUENCE [LARGE SCALE GENOMIC DNA]</scope>
    <source>
        <strain evidence="3">SN15 / ATCC MYA-4574 / FGSC 10173)</strain>
    </source>
</reference>
<dbReference type="EMBL" id="CP069044">
    <property type="protein sequence ID" value="QRD07410.1"/>
    <property type="molecule type" value="Genomic_DNA"/>
</dbReference>
<dbReference type="KEGG" id="pno:SNOG_13196"/>
<keyword evidence="3" id="KW-1185">Reference proteome</keyword>
<name>A0A7U2NR33_PHANO</name>
<dbReference type="InterPro" id="IPR035979">
    <property type="entry name" value="RBD_domain_sf"/>
</dbReference>
<dbReference type="Proteomes" id="UP000663193">
    <property type="component" value="Chromosome 22"/>
</dbReference>
<evidence type="ECO:0000256" key="1">
    <source>
        <dbReference type="SAM" id="MobiDB-lite"/>
    </source>
</evidence>
<dbReference type="RefSeq" id="XP_001803408.1">
    <property type="nucleotide sequence ID" value="XM_001803356.1"/>
</dbReference>
<gene>
    <name evidence="2" type="ORF">JI435_131960</name>
</gene>
<dbReference type="GO" id="GO:0003676">
    <property type="term" value="F:nucleic acid binding"/>
    <property type="evidence" value="ECO:0007669"/>
    <property type="project" value="InterPro"/>
</dbReference>
<accession>A0A7U2NR33</accession>